<keyword evidence="1" id="KW-1133">Transmembrane helix</keyword>
<dbReference type="Proteomes" id="UP000192455">
    <property type="component" value="Unassembled WGS sequence"/>
</dbReference>
<dbReference type="GO" id="GO:0004175">
    <property type="term" value="F:endopeptidase activity"/>
    <property type="evidence" value="ECO:0007669"/>
    <property type="project" value="UniProtKB-ARBA"/>
</dbReference>
<feature type="transmembrane region" description="Helical" evidence="1">
    <location>
        <begin position="187"/>
        <end position="209"/>
    </location>
</feature>
<evidence type="ECO:0000259" key="2">
    <source>
        <dbReference type="Pfam" id="PF02517"/>
    </source>
</evidence>
<evidence type="ECO:0000313" key="3">
    <source>
        <dbReference type="EMBL" id="SIT84442.1"/>
    </source>
</evidence>
<evidence type="ECO:0000256" key="1">
    <source>
        <dbReference type="SAM" id="Phobius"/>
    </source>
</evidence>
<feature type="transmembrane region" description="Helical" evidence="1">
    <location>
        <begin position="70"/>
        <end position="92"/>
    </location>
</feature>
<feature type="domain" description="CAAX prenyl protease 2/Lysostaphin resistance protein A-like" evidence="2">
    <location>
        <begin position="106"/>
        <end position="194"/>
    </location>
</feature>
<reference evidence="3 4" key="1">
    <citation type="submission" date="2017-01" db="EMBL/GenBank/DDBJ databases">
        <authorList>
            <person name="Mah S.A."/>
            <person name="Swanson W.J."/>
            <person name="Moy G.W."/>
            <person name="Vacquier V.D."/>
        </authorList>
    </citation>
    <scope>NUCLEOTIDE SEQUENCE [LARGE SCALE GENOMIC DNA]</scope>
    <source>
        <strain evidence="3 4">DSM 21219</strain>
    </source>
</reference>
<name>A0A1R3X0T4_9RHOB</name>
<dbReference type="AlphaFoldDB" id="A0A1R3X0T4"/>
<keyword evidence="3" id="KW-0378">Hydrolase</keyword>
<keyword evidence="1" id="KW-0472">Membrane</keyword>
<organism evidence="3 4">
    <name type="scientific">Pontibaca methylaminivorans</name>
    <dbReference type="NCBI Taxonomy" id="515897"/>
    <lineage>
        <taxon>Bacteria</taxon>
        <taxon>Pseudomonadati</taxon>
        <taxon>Pseudomonadota</taxon>
        <taxon>Alphaproteobacteria</taxon>
        <taxon>Rhodobacterales</taxon>
        <taxon>Roseobacteraceae</taxon>
        <taxon>Pontibaca</taxon>
    </lineage>
</organism>
<gene>
    <name evidence="3" type="ORF">SAMN05421849_2115</name>
</gene>
<evidence type="ECO:0000313" key="4">
    <source>
        <dbReference type="Proteomes" id="UP000192455"/>
    </source>
</evidence>
<sequence>MTRNSPLRLRLVAEFLGLFVLTPFLVAVFLPPSAMLAVLLVVTAASMVLLHRTPGFRWRDLAAGWRRVEIWIVAAFSGVTVAAALAVVTLVAPEAFLGLYRLDPVTWLAVMVLYPFLSALPQEIVFRPLFFLRYGRILPAGRMVLVLNAAVFSLAHLLYWNWIVATMTFAGGLVFAWAYVERRSFPLAVVLHAAAGDILFTVGAGVFFYTGTVVRPF</sequence>
<keyword evidence="4" id="KW-1185">Reference proteome</keyword>
<feature type="transmembrane region" description="Helical" evidence="1">
    <location>
        <begin position="162"/>
        <end position="180"/>
    </location>
</feature>
<dbReference type="GO" id="GO:0080120">
    <property type="term" value="P:CAAX-box protein maturation"/>
    <property type="evidence" value="ECO:0007669"/>
    <property type="project" value="UniProtKB-ARBA"/>
</dbReference>
<feature type="transmembrane region" description="Helical" evidence="1">
    <location>
        <begin position="7"/>
        <end position="27"/>
    </location>
</feature>
<keyword evidence="3" id="KW-0645">Protease</keyword>
<feature type="transmembrane region" description="Helical" evidence="1">
    <location>
        <begin position="33"/>
        <end position="50"/>
    </location>
</feature>
<dbReference type="GO" id="GO:0006508">
    <property type="term" value="P:proteolysis"/>
    <property type="evidence" value="ECO:0007669"/>
    <property type="project" value="UniProtKB-KW"/>
</dbReference>
<dbReference type="InterPro" id="IPR003675">
    <property type="entry name" value="Rce1/LyrA-like_dom"/>
</dbReference>
<dbReference type="RefSeq" id="WP_076649807.1">
    <property type="nucleotide sequence ID" value="NZ_FTPS01000001.1"/>
</dbReference>
<proteinExistence type="predicted"/>
<dbReference type="STRING" id="515897.SAMN05421849_2115"/>
<accession>A0A1R3X0T4</accession>
<dbReference type="Pfam" id="PF02517">
    <property type="entry name" value="Rce1-like"/>
    <property type="match status" value="1"/>
</dbReference>
<feature type="transmembrane region" description="Helical" evidence="1">
    <location>
        <begin position="104"/>
        <end position="125"/>
    </location>
</feature>
<dbReference type="EMBL" id="FTPS01000001">
    <property type="protein sequence ID" value="SIT84442.1"/>
    <property type="molecule type" value="Genomic_DNA"/>
</dbReference>
<protein>
    <submittedName>
        <fullName evidence="3">CAAX protease self-immunity</fullName>
    </submittedName>
</protein>
<keyword evidence="1" id="KW-0812">Transmembrane</keyword>